<feature type="non-terminal residue" evidence="1">
    <location>
        <position position="126"/>
    </location>
</feature>
<dbReference type="EMBL" id="GEDC01000754">
    <property type="protein sequence ID" value="JAS36544.1"/>
    <property type="molecule type" value="Transcribed_RNA"/>
</dbReference>
<name>A0A1B6EFA5_9HEMI</name>
<dbReference type="AlphaFoldDB" id="A0A1B6EFA5"/>
<evidence type="ECO:0000313" key="1">
    <source>
        <dbReference type="EMBL" id="JAS36544.1"/>
    </source>
</evidence>
<feature type="non-terminal residue" evidence="1">
    <location>
        <position position="1"/>
    </location>
</feature>
<reference evidence="1" key="1">
    <citation type="submission" date="2015-12" db="EMBL/GenBank/DDBJ databases">
        <title>De novo transcriptome assembly of four potential Pierce s Disease insect vectors from Arizona vineyards.</title>
        <authorList>
            <person name="Tassone E.E."/>
        </authorList>
    </citation>
    <scope>NUCLEOTIDE SEQUENCE</scope>
</reference>
<gene>
    <name evidence="1" type="ORF">g.3033</name>
</gene>
<proteinExistence type="predicted"/>
<accession>A0A1B6EFA5</accession>
<protein>
    <submittedName>
        <fullName evidence="1">Uncharacterized protein</fullName>
    </submittedName>
</protein>
<organism evidence="1">
    <name type="scientific">Clastoptera arizonana</name>
    <name type="common">Arizona spittle bug</name>
    <dbReference type="NCBI Taxonomy" id="38151"/>
    <lineage>
        <taxon>Eukaryota</taxon>
        <taxon>Metazoa</taxon>
        <taxon>Ecdysozoa</taxon>
        <taxon>Arthropoda</taxon>
        <taxon>Hexapoda</taxon>
        <taxon>Insecta</taxon>
        <taxon>Pterygota</taxon>
        <taxon>Neoptera</taxon>
        <taxon>Paraneoptera</taxon>
        <taxon>Hemiptera</taxon>
        <taxon>Auchenorrhyncha</taxon>
        <taxon>Cercopoidea</taxon>
        <taxon>Clastopteridae</taxon>
        <taxon>Clastoptera</taxon>
    </lineage>
</organism>
<sequence>WYTMQRIPSLKLFGERCDNFAFCTESPFYMAKNYDPRADDRLSYQCAFYSFCPDVCCTKRLIASYEQCRVSDNNPCKHNNLESDRHCVFNKENNHHLDAIALNHWNVSCRCREGFVWESRFGLCVD</sequence>